<accession>A0A1Y2SQB4</accession>
<name>A0A1Y2SQB4_9GAMM</name>
<dbReference type="EMBL" id="MUBK01000003">
    <property type="protein sequence ID" value="OTA21274.1"/>
    <property type="molecule type" value="Genomic_DNA"/>
</dbReference>
<comment type="caution">
    <text evidence="1">The sequence shown here is derived from an EMBL/GenBank/DDBJ whole genome shotgun (WGS) entry which is preliminary data.</text>
</comment>
<evidence type="ECO:0000313" key="1">
    <source>
        <dbReference type="EMBL" id="OTA21274.1"/>
    </source>
</evidence>
<dbReference type="OrthoDB" id="8451383at2"/>
<dbReference type="RefSeq" id="WP_086111372.1">
    <property type="nucleotide sequence ID" value="NZ_CAWNHF010000134.1"/>
</dbReference>
<sequence>MPFHRPFKTCVETGDLIFGLSHDRLEYWKNHPLFSPFSAPNITRSIDQFSLNRNEIEIQQSFGKKIPLMQRSFEEATRNHPKYSAILDPKINYYVDSKKQRVMYHPKVVNRKCKAGLFWMSHSSSNACIHFILDSINMEHVVIKYYEKQTDIKYSVTGSELRWIYRNRRDLKVQASVQFWRNKEPVSAPWEEGEYVELWRQYHPKSENLVTETVELEYIEMVTTV</sequence>
<reference evidence="1 2" key="1">
    <citation type="submission" date="2017-01" db="EMBL/GenBank/DDBJ databases">
        <title>Deconstructing symbiosis and pathogenesis requirements using a combined genomic-metabolomic approach.</title>
        <authorList>
            <person name="Tobias N.J."/>
            <person name="Wolff H."/>
            <person name="Djahanschiri B."/>
            <person name="Ebersberger I."/>
            <person name="Bode H.B."/>
        </authorList>
    </citation>
    <scope>NUCLEOTIDE SEQUENCE [LARGE SCALE GENOMIC DNA]</scope>
    <source>
        <strain evidence="1 2">DSM 4764</strain>
    </source>
</reference>
<evidence type="ECO:0000313" key="2">
    <source>
        <dbReference type="Proteomes" id="UP000194204"/>
    </source>
</evidence>
<proteinExistence type="predicted"/>
<protein>
    <submittedName>
        <fullName evidence="1">T3SS effector EspK</fullName>
    </submittedName>
</protein>
<keyword evidence="2" id="KW-1185">Reference proteome</keyword>
<gene>
    <name evidence="1" type="ORF">Xbed_00501</name>
</gene>
<dbReference type="AlphaFoldDB" id="A0A1Y2SQB4"/>
<organism evidence="1 2">
    <name type="scientific">Xenorhabdus beddingii</name>
    <dbReference type="NCBI Taxonomy" id="40578"/>
    <lineage>
        <taxon>Bacteria</taxon>
        <taxon>Pseudomonadati</taxon>
        <taxon>Pseudomonadota</taxon>
        <taxon>Gammaproteobacteria</taxon>
        <taxon>Enterobacterales</taxon>
        <taxon>Morganellaceae</taxon>
        <taxon>Xenorhabdus</taxon>
    </lineage>
</organism>
<dbReference type="Proteomes" id="UP000194204">
    <property type="component" value="Unassembled WGS sequence"/>
</dbReference>